<name>A0A9Q1G122_SYNKA</name>
<dbReference type="EMBL" id="JAINUF010000003">
    <property type="protein sequence ID" value="KAJ8371262.1"/>
    <property type="molecule type" value="Genomic_DNA"/>
</dbReference>
<keyword evidence="2" id="KW-1185">Reference proteome</keyword>
<dbReference type="PANTHER" id="PTHR44874:SF1">
    <property type="entry name" value="TETRATRICOPEPTIDE REPEAT PROTEIN 34"/>
    <property type="match status" value="1"/>
</dbReference>
<reference evidence="1" key="1">
    <citation type="journal article" date="2023" name="Science">
        <title>Genome structures resolve the early diversification of teleost fishes.</title>
        <authorList>
            <person name="Parey E."/>
            <person name="Louis A."/>
            <person name="Montfort J."/>
            <person name="Bouchez O."/>
            <person name="Roques C."/>
            <person name="Iampietro C."/>
            <person name="Lluch J."/>
            <person name="Castinel A."/>
            <person name="Donnadieu C."/>
            <person name="Desvignes T."/>
            <person name="Floi Bucao C."/>
            <person name="Jouanno E."/>
            <person name="Wen M."/>
            <person name="Mejri S."/>
            <person name="Dirks R."/>
            <person name="Jansen H."/>
            <person name="Henkel C."/>
            <person name="Chen W.J."/>
            <person name="Zahm M."/>
            <person name="Cabau C."/>
            <person name="Klopp C."/>
            <person name="Thompson A.W."/>
            <person name="Robinson-Rechavi M."/>
            <person name="Braasch I."/>
            <person name="Lecointre G."/>
            <person name="Bobe J."/>
            <person name="Postlethwait J.H."/>
            <person name="Berthelot C."/>
            <person name="Roest Crollius H."/>
            <person name="Guiguen Y."/>
        </authorList>
    </citation>
    <scope>NUCLEOTIDE SEQUENCE</scope>
    <source>
        <strain evidence="1">WJC10195</strain>
    </source>
</reference>
<dbReference type="PANTHER" id="PTHR44874">
    <property type="entry name" value="TETRATRICOPEPTIDE REPEAT PROTEIN 34"/>
    <property type="match status" value="1"/>
</dbReference>
<sequence>MKTDSRDPRWHLLYVDTLLAKGVLKAAGASGKQPPRPGGGVVESWQQNFTGAGRRLSRIAERDPSTLDLLLLLIGSAQRESPGAGRGPGGGACF</sequence>
<dbReference type="AlphaFoldDB" id="A0A9Q1G122"/>
<evidence type="ECO:0000313" key="1">
    <source>
        <dbReference type="EMBL" id="KAJ8371262.1"/>
    </source>
</evidence>
<organism evidence="1 2">
    <name type="scientific">Synaphobranchus kaupii</name>
    <name type="common">Kaup's arrowtooth eel</name>
    <dbReference type="NCBI Taxonomy" id="118154"/>
    <lineage>
        <taxon>Eukaryota</taxon>
        <taxon>Metazoa</taxon>
        <taxon>Chordata</taxon>
        <taxon>Craniata</taxon>
        <taxon>Vertebrata</taxon>
        <taxon>Euteleostomi</taxon>
        <taxon>Actinopterygii</taxon>
        <taxon>Neopterygii</taxon>
        <taxon>Teleostei</taxon>
        <taxon>Anguilliformes</taxon>
        <taxon>Synaphobranchidae</taxon>
        <taxon>Synaphobranchus</taxon>
    </lineage>
</organism>
<comment type="caution">
    <text evidence="1">The sequence shown here is derived from an EMBL/GenBank/DDBJ whole genome shotgun (WGS) entry which is preliminary data.</text>
</comment>
<proteinExistence type="predicted"/>
<protein>
    <submittedName>
        <fullName evidence="1">Uncharacterized protein</fullName>
    </submittedName>
</protein>
<accession>A0A9Q1G122</accession>
<gene>
    <name evidence="1" type="ORF">SKAU_G00112900</name>
</gene>
<dbReference type="InterPro" id="IPR042161">
    <property type="entry name" value="TTC34"/>
</dbReference>
<evidence type="ECO:0000313" key="2">
    <source>
        <dbReference type="Proteomes" id="UP001152622"/>
    </source>
</evidence>
<dbReference type="Proteomes" id="UP001152622">
    <property type="component" value="Chromosome 3"/>
</dbReference>